<reference evidence="6 7" key="1">
    <citation type="submission" date="2019-03" db="EMBL/GenBank/DDBJ databases">
        <title>Draft genome sequence of humic substances-degrading Pseudomonas kribbensis CHA-19 from forest soil.</title>
        <authorList>
            <person name="Kim D."/>
        </authorList>
    </citation>
    <scope>NUCLEOTIDE SEQUENCE [LARGE SCALE GENOMIC DNA]</scope>
    <source>
        <strain evidence="6 7">CHA-19</strain>
    </source>
</reference>
<dbReference type="RefSeq" id="WP_134826598.1">
    <property type="nucleotide sequence ID" value="NZ_SPDQ01000014.1"/>
</dbReference>
<gene>
    <name evidence="6" type="ORF">E4J90_12685</name>
</gene>
<comment type="similarity">
    <text evidence="1">Belongs to the ATPase alpha/beta chains family.</text>
</comment>
<dbReference type="GO" id="GO:0006811">
    <property type="term" value="P:monoatomic ion transport"/>
    <property type="evidence" value="ECO:0007669"/>
    <property type="project" value="UniProtKB-KW"/>
</dbReference>
<dbReference type="AlphaFoldDB" id="A0A4Y8VIP3"/>
<keyword evidence="4" id="KW-0067">ATP-binding</keyword>
<evidence type="ECO:0000256" key="4">
    <source>
        <dbReference type="ARBA" id="ARBA00022840"/>
    </source>
</evidence>
<dbReference type="Proteomes" id="UP000297555">
    <property type="component" value="Unassembled WGS sequence"/>
</dbReference>
<evidence type="ECO:0000256" key="1">
    <source>
        <dbReference type="ARBA" id="ARBA00008936"/>
    </source>
</evidence>
<dbReference type="InterPro" id="IPR024034">
    <property type="entry name" value="ATPase_F1/V1_b/a_C"/>
</dbReference>
<accession>A0A4Y8VIP3</accession>
<keyword evidence="5" id="KW-0406">Ion transport</keyword>
<organism evidence="6 7">
    <name type="scientific">Pseudomonas kribbensis</name>
    <dbReference type="NCBI Taxonomy" id="1628086"/>
    <lineage>
        <taxon>Bacteria</taxon>
        <taxon>Pseudomonadati</taxon>
        <taxon>Pseudomonadota</taxon>
        <taxon>Gammaproteobacteria</taxon>
        <taxon>Pseudomonadales</taxon>
        <taxon>Pseudomonadaceae</taxon>
        <taxon>Pseudomonas</taxon>
    </lineage>
</organism>
<protein>
    <submittedName>
        <fullName evidence="6">Uncharacterized protein</fullName>
    </submittedName>
</protein>
<comment type="caution">
    <text evidence="6">The sequence shown here is derived from an EMBL/GenBank/DDBJ whole genome shotgun (WGS) entry which is preliminary data.</text>
</comment>
<evidence type="ECO:0000313" key="6">
    <source>
        <dbReference type="EMBL" id="TFH80318.1"/>
    </source>
</evidence>
<proteinExistence type="inferred from homology"/>
<name>A0A4Y8VIP3_9PSED</name>
<sequence length="146" mass="16695">MAREEGKRYSKCIFSGYKSQQELEEYLSRNYPQVPAEIVKAKGPDDFAVYFEDPSGELFTIMIGVEKIQQNYKTLQDIIAILGMDELSEEDKLQIPRARNTIKLAGYVLQEVEVAVGAGRTKEIKIDDVIEKVLRENPSNIEPIFY</sequence>
<dbReference type="Gene3D" id="1.10.1140.10">
    <property type="entry name" value="Bovine Mitochondrial F1-atpase, Atp Synthase Beta Chain, Chain D, domain 3"/>
    <property type="match status" value="1"/>
</dbReference>
<evidence type="ECO:0000256" key="3">
    <source>
        <dbReference type="ARBA" id="ARBA00022741"/>
    </source>
</evidence>
<dbReference type="SUPFAM" id="SSF47917">
    <property type="entry name" value="C-terminal domain of alpha and beta subunits of F1 ATP synthase"/>
    <property type="match status" value="1"/>
</dbReference>
<keyword evidence="2" id="KW-0813">Transport</keyword>
<keyword evidence="3" id="KW-0547">Nucleotide-binding</keyword>
<evidence type="ECO:0000256" key="5">
    <source>
        <dbReference type="ARBA" id="ARBA00023065"/>
    </source>
</evidence>
<evidence type="ECO:0000313" key="7">
    <source>
        <dbReference type="Proteomes" id="UP000297555"/>
    </source>
</evidence>
<dbReference type="EMBL" id="SPDQ01000014">
    <property type="protein sequence ID" value="TFH80318.1"/>
    <property type="molecule type" value="Genomic_DNA"/>
</dbReference>
<evidence type="ECO:0000256" key="2">
    <source>
        <dbReference type="ARBA" id="ARBA00022448"/>
    </source>
</evidence>